<dbReference type="EMBL" id="CDMK01000001">
    <property type="protein sequence ID" value="CRI33668.1"/>
    <property type="molecule type" value="Genomic_DNA"/>
</dbReference>
<dbReference type="AlphaFoldDB" id="A0A0K2XQK7"/>
<name>A0A0K2XQK7_HELHE</name>
<keyword evidence="2" id="KW-1185">Reference proteome</keyword>
<evidence type="ECO:0008006" key="3">
    <source>
        <dbReference type="Google" id="ProtNLM"/>
    </source>
</evidence>
<sequence>MSFKPLVLCACVVCVLSARSAIQERQFEIYMLKGQLYEAEQAKLDQKMAKKKSGLFLGAVLAETSLKVNGITNKGFPLIYGVRVGYQKYLGRSEVAGLRLYGEYLGGVAQSVLQAGQTSTYQIATMDLDLVMDKPVDKYKKYAVGVFGGLGVGWSGYKDYASAKNNPNGFGLIINLGVALTLNTRHRIELALKIPPIKYSHAFSYSFAGGNIYYISYNFLL</sequence>
<dbReference type="RefSeq" id="WP_015107528.1">
    <property type="nucleotide sequence ID" value="NZ_CDMM01000045.1"/>
</dbReference>
<organism evidence="1 2">
    <name type="scientific">Helicobacter heilmannii</name>
    <dbReference type="NCBI Taxonomy" id="35817"/>
    <lineage>
        <taxon>Bacteria</taxon>
        <taxon>Pseudomonadati</taxon>
        <taxon>Campylobacterota</taxon>
        <taxon>Epsilonproteobacteria</taxon>
        <taxon>Campylobacterales</taxon>
        <taxon>Helicobacteraceae</taxon>
        <taxon>Helicobacter</taxon>
    </lineage>
</organism>
<evidence type="ECO:0000313" key="2">
    <source>
        <dbReference type="Proteomes" id="UP000046090"/>
    </source>
</evidence>
<dbReference type="InterPro" id="IPR002718">
    <property type="entry name" value="OMP_Helicobacter"/>
</dbReference>
<dbReference type="Pfam" id="PF01856">
    <property type="entry name" value="HP_OMP"/>
    <property type="match status" value="1"/>
</dbReference>
<accession>A0A0K2XQK7</accession>
<dbReference type="Proteomes" id="UP000046090">
    <property type="component" value="Unassembled WGS sequence"/>
</dbReference>
<protein>
    <recommendedName>
        <fullName evidence="3">Outer membrane protein</fullName>
    </recommendedName>
</protein>
<evidence type="ECO:0000313" key="1">
    <source>
        <dbReference type="EMBL" id="CRI33668.1"/>
    </source>
</evidence>
<gene>
    <name evidence="1" type="ORF">HHE01_08720</name>
</gene>
<reference evidence="2" key="1">
    <citation type="submission" date="2014-12" db="EMBL/GenBank/DDBJ databases">
        <authorList>
            <person name="Smet A."/>
        </authorList>
    </citation>
    <scope>NUCLEOTIDE SEQUENCE [LARGE SCALE GENOMIC DNA]</scope>
</reference>
<proteinExistence type="predicted"/>